<dbReference type="CDD" id="cd03416">
    <property type="entry name" value="CbiX_SirB_N"/>
    <property type="match status" value="1"/>
</dbReference>
<evidence type="ECO:0000313" key="4">
    <source>
        <dbReference type="Proteomes" id="UP000318288"/>
    </source>
</evidence>
<dbReference type="InterPro" id="IPR050963">
    <property type="entry name" value="Sirohydro_Cobaltochel/CbiX"/>
</dbReference>
<name>A0A5C6FGV2_9BACT</name>
<dbReference type="EMBL" id="SJPW01000002">
    <property type="protein sequence ID" value="TWU58801.1"/>
    <property type="molecule type" value="Genomic_DNA"/>
</dbReference>
<dbReference type="InterPro" id="IPR002762">
    <property type="entry name" value="CbiX-like"/>
</dbReference>
<dbReference type="GO" id="GO:0046872">
    <property type="term" value="F:metal ion binding"/>
    <property type="evidence" value="ECO:0007669"/>
    <property type="project" value="UniProtKB-KW"/>
</dbReference>
<keyword evidence="1" id="KW-0479">Metal-binding</keyword>
<dbReference type="Gene3D" id="3.40.50.1400">
    <property type="match status" value="2"/>
</dbReference>
<evidence type="ECO:0000256" key="1">
    <source>
        <dbReference type="ARBA" id="ARBA00022723"/>
    </source>
</evidence>
<dbReference type="OrthoDB" id="9797895at2"/>
<dbReference type="PANTHER" id="PTHR33542:SF3">
    <property type="entry name" value="SIROHYDROCHLORIN FERROCHELATASE, CHLOROPLASTIC"/>
    <property type="match status" value="1"/>
</dbReference>
<protein>
    <submittedName>
        <fullName evidence="3">Sirohydrochlorin cobaltochelatase</fullName>
        <ecNumber evidence="3">4.99.1.3</ecNumber>
    </submittedName>
</protein>
<dbReference type="SUPFAM" id="SSF53800">
    <property type="entry name" value="Chelatase"/>
    <property type="match status" value="1"/>
</dbReference>
<dbReference type="Proteomes" id="UP000318288">
    <property type="component" value="Unassembled WGS sequence"/>
</dbReference>
<sequence length="248" mass="26931">MTTSGVLLVGHGTRDAAGTEEFFQLSRCLSDLLSPIPVESALLEFQEPTIAQAWQSLVKCGVDRVHVAPLLLFAAGHAKDDIPSIIRQCQSETPSMVTDQSRPLSRHPELIDLVVQRLSTAVARSSADPDRTAVVMVGRGSHDPCAAADMRVLTEVVRRRVPMAHFETAFYAMATPRVPDVLDKVASSGRFDAVIVHPHLLFSGRLYGAIQKQSTEASSRHPGVRFIVSDYLGPDRRVAKAIAARCGL</sequence>
<dbReference type="EC" id="4.99.1.3" evidence="3"/>
<dbReference type="CDD" id="cd03414">
    <property type="entry name" value="CbiX_SirB_C"/>
    <property type="match status" value="1"/>
</dbReference>
<dbReference type="AlphaFoldDB" id="A0A5C6FGV2"/>
<evidence type="ECO:0000313" key="3">
    <source>
        <dbReference type="EMBL" id="TWU58801.1"/>
    </source>
</evidence>
<gene>
    <name evidence="3" type="primary">cbiX</name>
    <name evidence="3" type="ORF">Poly51_15810</name>
</gene>
<keyword evidence="2 3" id="KW-0456">Lyase</keyword>
<dbReference type="RefSeq" id="WP_146455951.1">
    <property type="nucleotide sequence ID" value="NZ_SJPW01000002.1"/>
</dbReference>
<proteinExistence type="predicted"/>
<keyword evidence="4" id="KW-1185">Reference proteome</keyword>
<evidence type="ECO:0000256" key="2">
    <source>
        <dbReference type="ARBA" id="ARBA00023239"/>
    </source>
</evidence>
<reference evidence="3 4" key="1">
    <citation type="submission" date="2019-02" db="EMBL/GenBank/DDBJ databases">
        <title>Deep-cultivation of Planctomycetes and their phenomic and genomic characterization uncovers novel biology.</title>
        <authorList>
            <person name="Wiegand S."/>
            <person name="Jogler M."/>
            <person name="Boedeker C."/>
            <person name="Pinto D."/>
            <person name="Vollmers J."/>
            <person name="Rivas-Marin E."/>
            <person name="Kohn T."/>
            <person name="Peeters S.H."/>
            <person name="Heuer A."/>
            <person name="Rast P."/>
            <person name="Oberbeckmann S."/>
            <person name="Bunk B."/>
            <person name="Jeske O."/>
            <person name="Meyerdierks A."/>
            <person name="Storesund J.E."/>
            <person name="Kallscheuer N."/>
            <person name="Luecker S."/>
            <person name="Lage O.M."/>
            <person name="Pohl T."/>
            <person name="Merkel B.J."/>
            <person name="Hornburger P."/>
            <person name="Mueller R.-W."/>
            <person name="Bruemmer F."/>
            <person name="Labrenz M."/>
            <person name="Spormann A.M."/>
            <person name="Op Den Camp H."/>
            <person name="Overmann J."/>
            <person name="Amann R."/>
            <person name="Jetten M.S.M."/>
            <person name="Mascher T."/>
            <person name="Medema M.H."/>
            <person name="Devos D.P."/>
            <person name="Kaster A.-K."/>
            <person name="Ovreas L."/>
            <person name="Rohde M."/>
            <person name="Galperin M.Y."/>
            <person name="Jogler C."/>
        </authorList>
    </citation>
    <scope>NUCLEOTIDE SEQUENCE [LARGE SCALE GENOMIC DNA]</scope>
    <source>
        <strain evidence="3 4">Poly51</strain>
    </source>
</reference>
<comment type="caution">
    <text evidence="3">The sequence shown here is derived from an EMBL/GenBank/DDBJ whole genome shotgun (WGS) entry which is preliminary data.</text>
</comment>
<dbReference type="PANTHER" id="PTHR33542">
    <property type="entry name" value="SIROHYDROCHLORIN FERROCHELATASE, CHLOROPLASTIC"/>
    <property type="match status" value="1"/>
</dbReference>
<accession>A0A5C6FGV2</accession>
<dbReference type="GO" id="GO:0016852">
    <property type="term" value="F:sirohydrochlorin cobaltochelatase activity"/>
    <property type="evidence" value="ECO:0007669"/>
    <property type="project" value="UniProtKB-EC"/>
</dbReference>
<organism evidence="3 4">
    <name type="scientific">Rubripirellula tenax</name>
    <dbReference type="NCBI Taxonomy" id="2528015"/>
    <lineage>
        <taxon>Bacteria</taxon>
        <taxon>Pseudomonadati</taxon>
        <taxon>Planctomycetota</taxon>
        <taxon>Planctomycetia</taxon>
        <taxon>Pirellulales</taxon>
        <taxon>Pirellulaceae</taxon>
        <taxon>Rubripirellula</taxon>
    </lineage>
</organism>
<dbReference type="Pfam" id="PF01903">
    <property type="entry name" value="CbiX"/>
    <property type="match status" value="2"/>
</dbReference>